<organism evidence="1 2">
    <name type="scientific">Paragonimus westermani</name>
    <dbReference type="NCBI Taxonomy" id="34504"/>
    <lineage>
        <taxon>Eukaryota</taxon>
        <taxon>Metazoa</taxon>
        <taxon>Spiralia</taxon>
        <taxon>Lophotrochozoa</taxon>
        <taxon>Platyhelminthes</taxon>
        <taxon>Trematoda</taxon>
        <taxon>Digenea</taxon>
        <taxon>Plagiorchiida</taxon>
        <taxon>Troglotremata</taxon>
        <taxon>Troglotrematidae</taxon>
        <taxon>Paragonimus</taxon>
    </lineage>
</organism>
<proteinExistence type="predicted"/>
<dbReference type="InterPro" id="IPR016024">
    <property type="entry name" value="ARM-type_fold"/>
</dbReference>
<dbReference type="Proteomes" id="UP000324629">
    <property type="component" value="Unassembled WGS sequence"/>
</dbReference>
<gene>
    <name evidence="1" type="ORF">DEA37_0011285</name>
</gene>
<evidence type="ECO:0000313" key="1">
    <source>
        <dbReference type="EMBL" id="KAA3676374.1"/>
    </source>
</evidence>
<dbReference type="EMBL" id="QNGE01002021">
    <property type="protein sequence ID" value="KAA3676374.1"/>
    <property type="molecule type" value="Genomic_DNA"/>
</dbReference>
<name>A0A5J4NLM8_9TREM</name>
<evidence type="ECO:0000313" key="2">
    <source>
        <dbReference type="Proteomes" id="UP000324629"/>
    </source>
</evidence>
<dbReference type="AlphaFoldDB" id="A0A5J4NLM8"/>
<reference evidence="1 2" key="1">
    <citation type="journal article" date="2019" name="Gigascience">
        <title>Whole-genome sequence of the oriental lung fluke Paragonimus westermani.</title>
        <authorList>
            <person name="Oey H."/>
            <person name="Zakrzewski M."/>
            <person name="Narain K."/>
            <person name="Devi K.R."/>
            <person name="Agatsuma T."/>
            <person name="Nawaratna S."/>
            <person name="Gobert G.N."/>
            <person name="Jones M.K."/>
            <person name="Ragan M.A."/>
            <person name="McManus D.P."/>
            <person name="Krause L."/>
        </authorList>
    </citation>
    <scope>NUCLEOTIDE SEQUENCE [LARGE SCALE GENOMIC DNA]</scope>
    <source>
        <strain evidence="1 2">IND2009</strain>
    </source>
</reference>
<accession>A0A5J4NLM8</accession>
<sequence>MNLTNVVSRLVDGLKSRSEEDRLRTVQELYRIVDRELKEVSIQSYVFCLDLMCNQLLNMYAVGEIWEKKGAVIGMGCIAEMDFMSVHNYCQRFANLLQNRTASSDIQLIALEARLMGQFGLVFPYDFIDSQIKRACESLTSDCSDSQKNFSILLLREFVLNTPTSFYQHFGPFICAILSAFRDKSTITRELASLTLRSALGLAATREQRHRLGLPVVDRLSTGILSYNLYGSSTTAARHGTGQDAHSMSIDLEGTNGGLPSSVRWYRNCLVEVLRQFGESPAGGQSDSSLYSTVQLKKLNRDDWIHGSMLLLTELLASVLPKHEELCVELDEMAGLPLFDFLTVQQSDGTQAVRTVLASHWSFYNGSTTCITPGWMTPCPLSGLRKCAQTFRFIQAGQNPDHWLGSTSSNAVSM</sequence>
<feature type="non-terminal residue" evidence="1">
    <location>
        <position position="414"/>
    </location>
</feature>
<dbReference type="SUPFAM" id="SSF48371">
    <property type="entry name" value="ARM repeat"/>
    <property type="match status" value="1"/>
</dbReference>
<comment type="caution">
    <text evidence="1">The sequence shown here is derived from an EMBL/GenBank/DDBJ whole genome shotgun (WGS) entry which is preliminary data.</text>
</comment>
<protein>
    <submittedName>
        <fullName evidence="1">Uncharacterized protein</fullName>
    </submittedName>
</protein>
<keyword evidence="2" id="KW-1185">Reference proteome</keyword>